<comment type="caution">
    <text evidence="1">The sequence shown here is derived from an EMBL/GenBank/DDBJ whole genome shotgun (WGS) entry which is preliminary data.</text>
</comment>
<accession>A0AAW5JSQ4</accession>
<protein>
    <submittedName>
        <fullName evidence="1">ABC transporter substrate-binding protein</fullName>
    </submittedName>
</protein>
<evidence type="ECO:0000313" key="2">
    <source>
        <dbReference type="Proteomes" id="UP001204562"/>
    </source>
</evidence>
<dbReference type="AlphaFoldDB" id="A0AAW5JSQ4"/>
<feature type="non-terminal residue" evidence="1">
    <location>
        <position position="63"/>
    </location>
</feature>
<dbReference type="EMBL" id="JANFYS010000181">
    <property type="protein sequence ID" value="MCQ4771960.1"/>
    <property type="molecule type" value="Genomic_DNA"/>
</dbReference>
<dbReference type="Proteomes" id="UP001204562">
    <property type="component" value="Unassembled WGS sequence"/>
</dbReference>
<organism evidence="1 2">
    <name type="scientific">Intestinimonas massiliensis</name>
    <name type="common">ex Afouda et al. 2020</name>
    <dbReference type="NCBI Taxonomy" id="1673721"/>
    <lineage>
        <taxon>Bacteria</taxon>
        <taxon>Bacillati</taxon>
        <taxon>Bacillota</taxon>
        <taxon>Clostridia</taxon>
        <taxon>Eubacteriales</taxon>
        <taxon>Intestinimonas</taxon>
    </lineage>
</organism>
<dbReference type="Gene3D" id="3.40.190.10">
    <property type="entry name" value="Periplasmic binding protein-like II"/>
    <property type="match status" value="1"/>
</dbReference>
<reference evidence="1" key="1">
    <citation type="submission" date="2022-06" db="EMBL/GenBank/DDBJ databases">
        <title>Isolation of gut microbiota from human fecal samples.</title>
        <authorList>
            <person name="Pamer E.G."/>
            <person name="Barat B."/>
            <person name="Waligurski E."/>
            <person name="Medina S."/>
            <person name="Paddock L."/>
            <person name="Mostad J."/>
        </authorList>
    </citation>
    <scope>NUCLEOTIDE SEQUENCE</scope>
    <source>
        <strain evidence="1">DFI.9.91</strain>
    </source>
</reference>
<gene>
    <name evidence="1" type="ORF">NE579_16200</name>
</gene>
<evidence type="ECO:0000313" key="1">
    <source>
        <dbReference type="EMBL" id="MCQ4771960.1"/>
    </source>
</evidence>
<sequence>MTLTLWHNFGGQMQTTMDALVDEFTGTVGKENGVILSVTSISGSASVQEKLTMIAAGDPGAPE</sequence>
<name>A0AAW5JSQ4_9FIRM</name>
<proteinExistence type="predicted"/>